<sequence length="296" mass="33450">MAIYFHQSYSKNRGIRNFGDDINPCLLGKIFHKSIIESDEICLIGIGTILNDRELTRVDHYKKKIVFSSGVGYGSLNLSRFDSSWDFACVRGPRSATALNLEPEKAIADGAILLSDFQSNSAGGPEKKYATTFIPHVESDLASGFGLKKLCDELGIHYLSPSVGSRAFMLDVERSEKVLTEAMHGAIVADALRVPWVPMKFHVHERFKWEDWCESMNLPYSLAELGPAFWDTKQGSFSRIKQGWQFLKARKCKKNLRRILFSCAPMLSESAIFEDRKKALLTRVQNINDRYAGQKK</sequence>
<comment type="caution">
    <text evidence="2">The sequence shown here is derived from an EMBL/GenBank/DDBJ whole genome shotgun (WGS) entry which is preliminary data.</text>
</comment>
<evidence type="ECO:0000313" key="3">
    <source>
        <dbReference type="Proteomes" id="UP000238385"/>
    </source>
</evidence>
<feature type="domain" description="Polysaccharide pyruvyl transferase" evidence="1">
    <location>
        <begin position="53"/>
        <end position="199"/>
    </location>
</feature>
<name>A0A2T1K8J8_9GAMM</name>
<dbReference type="AlphaFoldDB" id="A0A2T1K8J8"/>
<dbReference type="Proteomes" id="UP000238385">
    <property type="component" value="Unassembled WGS sequence"/>
</dbReference>
<reference evidence="2 3" key="1">
    <citation type="submission" date="2018-03" db="EMBL/GenBank/DDBJ databases">
        <title>Marinobacter brunus sp. nov., a marine bacterium of Gamma-proteobacteria isolated from the surface seawater of the South China Sea.</title>
        <authorList>
            <person name="Cheng H."/>
            <person name="Wu Y.-H."/>
            <person name="Xamxidin M."/>
            <person name="Xu X.-W."/>
        </authorList>
    </citation>
    <scope>NUCLEOTIDE SEQUENCE [LARGE SCALE GENOMIC DNA]</scope>
    <source>
        <strain evidence="2 3">JCM 30472</strain>
    </source>
</reference>
<dbReference type="RefSeq" id="WP_106673086.1">
    <property type="nucleotide sequence ID" value="NZ_BMFE01000002.1"/>
</dbReference>
<evidence type="ECO:0000313" key="2">
    <source>
        <dbReference type="EMBL" id="PSF06455.1"/>
    </source>
</evidence>
<dbReference type="EMBL" id="PXNN01000017">
    <property type="protein sequence ID" value="PSF06455.1"/>
    <property type="molecule type" value="Genomic_DNA"/>
</dbReference>
<dbReference type="Pfam" id="PF04230">
    <property type="entry name" value="PS_pyruv_trans"/>
    <property type="match status" value="1"/>
</dbReference>
<proteinExistence type="predicted"/>
<gene>
    <name evidence="2" type="ORF">C7H08_15210</name>
</gene>
<protein>
    <recommendedName>
        <fullName evidence="1">Polysaccharide pyruvyl transferase domain-containing protein</fullName>
    </recommendedName>
</protein>
<dbReference type="InterPro" id="IPR007345">
    <property type="entry name" value="Polysacch_pyruvyl_Trfase"/>
</dbReference>
<organism evidence="2 3">
    <name type="scientific">Marinobacter halophilus</name>
    <dbReference type="NCBI Taxonomy" id="1323740"/>
    <lineage>
        <taxon>Bacteria</taxon>
        <taxon>Pseudomonadati</taxon>
        <taxon>Pseudomonadota</taxon>
        <taxon>Gammaproteobacteria</taxon>
        <taxon>Pseudomonadales</taxon>
        <taxon>Marinobacteraceae</taxon>
        <taxon>Marinobacter</taxon>
    </lineage>
</organism>
<accession>A0A2T1K8J8</accession>
<keyword evidence="3" id="KW-1185">Reference proteome</keyword>
<dbReference type="OrthoDB" id="9803627at2"/>
<evidence type="ECO:0000259" key="1">
    <source>
        <dbReference type="Pfam" id="PF04230"/>
    </source>
</evidence>